<keyword evidence="2" id="KW-1185">Reference proteome</keyword>
<dbReference type="EMBL" id="JAIWYP010000006">
    <property type="protein sequence ID" value="KAH3803709.1"/>
    <property type="molecule type" value="Genomic_DNA"/>
</dbReference>
<evidence type="ECO:0000313" key="1">
    <source>
        <dbReference type="EMBL" id="KAH3803709.1"/>
    </source>
</evidence>
<organism evidence="1 2">
    <name type="scientific">Dreissena polymorpha</name>
    <name type="common">Zebra mussel</name>
    <name type="synonym">Mytilus polymorpha</name>
    <dbReference type="NCBI Taxonomy" id="45954"/>
    <lineage>
        <taxon>Eukaryota</taxon>
        <taxon>Metazoa</taxon>
        <taxon>Spiralia</taxon>
        <taxon>Lophotrochozoa</taxon>
        <taxon>Mollusca</taxon>
        <taxon>Bivalvia</taxon>
        <taxon>Autobranchia</taxon>
        <taxon>Heteroconchia</taxon>
        <taxon>Euheterodonta</taxon>
        <taxon>Imparidentia</taxon>
        <taxon>Neoheterodontei</taxon>
        <taxon>Myida</taxon>
        <taxon>Dreissenoidea</taxon>
        <taxon>Dreissenidae</taxon>
        <taxon>Dreissena</taxon>
    </lineage>
</organism>
<reference evidence="1" key="1">
    <citation type="journal article" date="2019" name="bioRxiv">
        <title>The Genome of the Zebra Mussel, Dreissena polymorpha: A Resource for Invasive Species Research.</title>
        <authorList>
            <person name="McCartney M.A."/>
            <person name="Auch B."/>
            <person name="Kono T."/>
            <person name="Mallez S."/>
            <person name="Zhang Y."/>
            <person name="Obille A."/>
            <person name="Becker A."/>
            <person name="Abrahante J.E."/>
            <person name="Garbe J."/>
            <person name="Badalamenti J.P."/>
            <person name="Herman A."/>
            <person name="Mangelson H."/>
            <person name="Liachko I."/>
            <person name="Sullivan S."/>
            <person name="Sone E.D."/>
            <person name="Koren S."/>
            <person name="Silverstein K.A.T."/>
            <person name="Beckman K.B."/>
            <person name="Gohl D.M."/>
        </authorList>
    </citation>
    <scope>NUCLEOTIDE SEQUENCE</scope>
    <source>
        <strain evidence="1">Duluth1</strain>
        <tissue evidence="1">Whole animal</tissue>
    </source>
</reference>
<comment type="caution">
    <text evidence="1">The sequence shown here is derived from an EMBL/GenBank/DDBJ whole genome shotgun (WGS) entry which is preliminary data.</text>
</comment>
<sequence length="90" mass="9887">MSYGHQGLCEMNDNVYKDSPACALQVIWSSEEVFSTIAGYTRQIGWHQACQQRTRSTACASCGSVASPSRINTSSEEKTLFRTLISLSTC</sequence>
<gene>
    <name evidence="1" type="ORF">DPMN_131976</name>
</gene>
<dbReference type="AlphaFoldDB" id="A0A9D4FQQ5"/>
<dbReference type="Proteomes" id="UP000828390">
    <property type="component" value="Unassembled WGS sequence"/>
</dbReference>
<protein>
    <submittedName>
        <fullName evidence="1">Uncharacterized protein</fullName>
    </submittedName>
</protein>
<evidence type="ECO:0000313" key="2">
    <source>
        <dbReference type="Proteomes" id="UP000828390"/>
    </source>
</evidence>
<name>A0A9D4FQQ5_DREPO</name>
<accession>A0A9D4FQQ5</accession>
<proteinExistence type="predicted"/>
<reference evidence="1" key="2">
    <citation type="submission" date="2020-11" db="EMBL/GenBank/DDBJ databases">
        <authorList>
            <person name="McCartney M.A."/>
            <person name="Auch B."/>
            <person name="Kono T."/>
            <person name="Mallez S."/>
            <person name="Becker A."/>
            <person name="Gohl D.M."/>
            <person name="Silverstein K.A.T."/>
            <person name="Koren S."/>
            <person name="Bechman K.B."/>
            <person name="Herman A."/>
            <person name="Abrahante J.E."/>
            <person name="Garbe J."/>
        </authorList>
    </citation>
    <scope>NUCLEOTIDE SEQUENCE</scope>
    <source>
        <strain evidence="1">Duluth1</strain>
        <tissue evidence="1">Whole animal</tissue>
    </source>
</reference>